<sequence length="481" mass="55327">MRNEEIGLQDLLESSRQKLTKPFARTQRTLLVMLNASYILLTPIFLVMEKLANGHFVPAPILGYVYAGVGLANLASFFYNGLLLLGKQSIVVFNRRLSLSNDKQLDIVLRWASLISIMIMSICHMLGVGNPSSDAILTDFALAHSLIVLSAMLLGRQASIVWFVLVVGILVYVSFFQNSYSYRFNYLTPTESARYESALAQHKPWALARQQELKAHSLNPPTISRYFNTWLVFILIAFFTAYFFMSITLDVFNVIPTVTEDIKEAINTSKRQELALERERSQAEEQKLQQREQTLQAELRALKSQINPHFLYNTLYHFYIKSSEALPELGEAILKLSAIMRYSMQDDLNLVNLDGEITYMNHFIALHQERYKAKLFINFTVKGMTSEKMIPSFIFINLVENAFKHGKMNEAEHPLIIRIETTETSISFYSSNWKNQKNRPESNKIGLANLTRRLDLTYEGRYSYTVDQDENQYTCHLIIQT</sequence>
<evidence type="ECO:0000256" key="1">
    <source>
        <dbReference type="SAM" id="Coils"/>
    </source>
</evidence>
<keyword evidence="2" id="KW-0472">Membrane</keyword>
<feature type="transmembrane region" description="Helical" evidence="2">
    <location>
        <begin position="227"/>
        <end position="245"/>
    </location>
</feature>
<name>A0A6M0IRJ7_9BACT</name>
<dbReference type="RefSeq" id="WP_164043924.1">
    <property type="nucleotide sequence ID" value="NZ_JAAGNZ010000006.1"/>
</dbReference>
<gene>
    <name evidence="4" type="ORF">GK091_27350</name>
</gene>
<dbReference type="Pfam" id="PF06580">
    <property type="entry name" value="His_kinase"/>
    <property type="match status" value="1"/>
</dbReference>
<dbReference type="PANTHER" id="PTHR34220">
    <property type="entry name" value="SENSOR HISTIDINE KINASE YPDA"/>
    <property type="match status" value="1"/>
</dbReference>
<dbReference type="PANTHER" id="PTHR34220:SF7">
    <property type="entry name" value="SENSOR HISTIDINE KINASE YPDA"/>
    <property type="match status" value="1"/>
</dbReference>
<feature type="domain" description="Signal transduction histidine kinase internal region" evidence="3">
    <location>
        <begin position="297"/>
        <end position="375"/>
    </location>
</feature>
<dbReference type="InterPro" id="IPR050640">
    <property type="entry name" value="Bact_2-comp_sensor_kinase"/>
</dbReference>
<evidence type="ECO:0000313" key="5">
    <source>
        <dbReference type="Proteomes" id="UP000477386"/>
    </source>
</evidence>
<keyword evidence="2" id="KW-1133">Transmembrane helix</keyword>
<dbReference type="AlphaFoldDB" id="A0A6M0IRJ7"/>
<feature type="transmembrane region" description="Helical" evidence="2">
    <location>
        <begin position="63"/>
        <end position="86"/>
    </location>
</feature>
<dbReference type="Proteomes" id="UP000477386">
    <property type="component" value="Unassembled WGS sequence"/>
</dbReference>
<evidence type="ECO:0000313" key="4">
    <source>
        <dbReference type="EMBL" id="NEU70612.1"/>
    </source>
</evidence>
<comment type="caution">
    <text evidence="4">The sequence shown here is derived from an EMBL/GenBank/DDBJ whole genome shotgun (WGS) entry which is preliminary data.</text>
</comment>
<evidence type="ECO:0000259" key="3">
    <source>
        <dbReference type="Pfam" id="PF06580"/>
    </source>
</evidence>
<feature type="transmembrane region" description="Helical" evidence="2">
    <location>
        <begin position="161"/>
        <end position="180"/>
    </location>
</feature>
<keyword evidence="1" id="KW-0175">Coiled coil</keyword>
<dbReference type="EMBL" id="JAAGNZ010000006">
    <property type="protein sequence ID" value="NEU70612.1"/>
    <property type="molecule type" value="Genomic_DNA"/>
</dbReference>
<proteinExistence type="predicted"/>
<keyword evidence="4" id="KW-0418">Kinase</keyword>
<evidence type="ECO:0000256" key="2">
    <source>
        <dbReference type="SAM" id="Phobius"/>
    </source>
</evidence>
<feature type="transmembrane region" description="Helical" evidence="2">
    <location>
        <begin position="30"/>
        <end position="48"/>
    </location>
</feature>
<keyword evidence="4" id="KW-0808">Transferase</keyword>
<organism evidence="4 5">
    <name type="scientific">Spirosoma agri</name>
    <dbReference type="NCBI Taxonomy" id="1987381"/>
    <lineage>
        <taxon>Bacteria</taxon>
        <taxon>Pseudomonadati</taxon>
        <taxon>Bacteroidota</taxon>
        <taxon>Cytophagia</taxon>
        <taxon>Cytophagales</taxon>
        <taxon>Cytophagaceae</taxon>
        <taxon>Spirosoma</taxon>
    </lineage>
</organism>
<dbReference type="GO" id="GO:0000155">
    <property type="term" value="F:phosphorelay sensor kinase activity"/>
    <property type="evidence" value="ECO:0007669"/>
    <property type="project" value="InterPro"/>
</dbReference>
<reference evidence="4 5" key="1">
    <citation type="submission" date="2020-02" db="EMBL/GenBank/DDBJ databases">
        <title>Draft genome sequence of two Spirosoma agri KCTC 52727 and Spirosoma terrae KCTC 52035.</title>
        <authorList>
            <person name="Rojas J."/>
            <person name="Ambika Manirajan B."/>
            <person name="Ratering S."/>
            <person name="Suarez C."/>
            <person name="Schnell S."/>
        </authorList>
    </citation>
    <scope>NUCLEOTIDE SEQUENCE [LARGE SCALE GENOMIC DNA]</scope>
    <source>
        <strain evidence="4 5">KCTC 52727</strain>
    </source>
</reference>
<protein>
    <submittedName>
        <fullName evidence="4">Histidine kinase internal region</fullName>
    </submittedName>
</protein>
<feature type="coiled-coil region" evidence="1">
    <location>
        <begin position="262"/>
        <end position="305"/>
    </location>
</feature>
<feature type="transmembrane region" description="Helical" evidence="2">
    <location>
        <begin position="107"/>
        <end position="129"/>
    </location>
</feature>
<keyword evidence="5" id="KW-1185">Reference proteome</keyword>
<dbReference type="GO" id="GO:0016020">
    <property type="term" value="C:membrane"/>
    <property type="evidence" value="ECO:0007669"/>
    <property type="project" value="InterPro"/>
</dbReference>
<accession>A0A6M0IRJ7</accession>
<keyword evidence="2" id="KW-0812">Transmembrane</keyword>
<dbReference type="InterPro" id="IPR010559">
    <property type="entry name" value="Sig_transdc_His_kin_internal"/>
</dbReference>